<evidence type="ECO:0000313" key="3">
    <source>
        <dbReference type="EMBL" id="RNF07450.1"/>
    </source>
</evidence>
<dbReference type="GO" id="GO:0015297">
    <property type="term" value="F:antiporter activity"/>
    <property type="evidence" value="ECO:0007669"/>
    <property type="project" value="InterPro"/>
</dbReference>
<accession>A0A3R7L4I3</accession>
<dbReference type="GO" id="GO:0016020">
    <property type="term" value="C:membrane"/>
    <property type="evidence" value="ECO:0007669"/>
    <property type="project" value="InterPro"/>
</dbReference>
<evidence type="ECO:0000313" key="4">
    <source>
        <dbReference type="Proteomes" id="UP000283634"/>
    </source>
</evidence>
<keyword evidence="2" id="KW-0812">Transmembrane</keyword>
<organism evidence="3 4">
    <name type="scientific">Trypanosoma rangeli</name>
    <dbReference type="NCBI Taxonomy" id="5698"/>
    <lineage>
        <taxon>Eukaryota</taxon>
        <taxon>Discoba</taxon>
        <taxon>Euglenozoa</taxon>
        <taxon>Kinetoplastea</taxon>
        <taxon>Metakinetoplastina</taxon>
        <taxon>Trypanosomatida</taxon>
        <taxon>Trypanosomatidae</taxon>
        <taxon>Trypanosoma</taxon>
        <taxon>Herpetosoma</taxon>
    </lineage>
</organism>
<feature type="transmembrane region" description="Helical" evidence="2">
    <location>
        <begin position="119"/>
        <end position="139"/>
    </location>
</feature>
<feature type="transmembrane region" description="Helical" evidence="2">
    <location>
        <begin position="80"/>
        <end position="107"/>
    </location>
</feature>
<keyword evidence="2" id="KW-1133">Transmembrane helix</keyword>
<dbReference type="GO" id="GO:0042910">
    <property type="term" value="F:xenobiotic transmembrane transporter activity"/>
    <property type="evidence" value="ECO:0007669"/>
    <property type="project" value="InterPro"/>
</dbReference>
<dbReference type="EMBL" id="MKGL01000086">
    <property type="protein sequence ID" value="RNF07450.1"/>
    <property type="molecule type" value="Genomic_DNA"/>
</dbReference>
<proteinExistence type="inferred from homology"/>
<name>A0A3R7L4I3_TRYRA</name>
<comment type="caution">
    <text evidence="3">The sequence shown here is derived from an EMBL/GenBank/DDBJ whole genome shotgun (WGS) entry which is preliminary data.</text>
</comment>
<reference evidence="3 4" key="1">
    <citation type="journal article" date="2018" name="BMC Genomics">
        <title>Genomic comparison of Trypanosoma conorhini and Trypanosoma rangeli to Trypanosoma cruzi strains of high and low virulence.</title>
        <authorList>
            <person name="Bradwell K.R."/>
            <person name="Koparde V.N."/>
            <person name="Matveyev A.V."/>
            <person name="Serrano M.G."/>
            <person name="Alves J.M."/>
            <person name="Parikh H."/>
            <person name="Huang B."/>
            <person name="Lee V."/>
            <person name="Espinosa-Alvarez O."/>
            <person name="Ortiz P.A."/>
            <person name="Costa-Martins A.G."/>
            <person name="Teixeira M.M."/>
            <person name="Buck G.A."/>
        </authorList>
    </citation>
    <scope>NUCLEOTIDE SEQUENCE [LARGE SCALE GENOMIC DNA]</scope>
    <source>
        <strain evidence="3 4">AM80</strain>
    </source>
</reference>
<dbReference type="RefSeq" id="XP_029239835.1">
    <property type="nucleotide sequence ID" value="XM_029380398.1"/>
</dbReference>
<dbReference type="Proteomes" id="UP000283634">
    <property type="component" value="Unassembled WGS sequence"/>
</dbReference>
<dbReference type="OrthoDB" id="2126698at2759"/>
<dbReference type="InterPro" id="IPR002528">
    <property type="entry name" value="MATE_fam"/>
</dbReference>
<feature type="transmembrane region" description="Helical" evidence="2">
    <location>
        <begin position="40"/>
        <end position="60"/>
    </location>
</feature>
<dbReference type="AlphaFoldDB" id="A0A3R7L4I3"/>
<feature type="transmembrane region" description="Helical" evidence="2">
    <location>
        <begin position="6"/>
        <end position="28"/>
    </location>
</feature>
<gene>
    <name evidence="3" type="ORF">TraAM80_03426</name>
</gene>
<keyword evidence="2" id="KW-0472">Membrane</keyword>
<protein>
    <submittedName>
        <fullName evidence="3">Membrane transporter protein</fullName>
    </submittedName>
</protein>
<dbReference type="Pfam" id="PF01554">
    <property type="entry name" value="MatE"/>
    <property type="match status" value="1"/>
</dbReference>
<evidence type="ECO:0000256" key="2">
    <source>
        <dbReference type="SAM" id="Phobius"/>
    </source>
</evidence>
<dbReference type="GeneID" id="40327359"/>
<evidence type="ECO:0000256" key="1">
    <source>
        <dbReference type="ARBA" id="ARBA00010199"/>
    </source>
</evidence>
<keyword evidence="4" id="KW-1185">Reference proteome</keyword>
<sequence length="142" mass="15911">MNIILVMFFMALELSVSATTIIGNSLGVQRYLFASRYARFILICDVALGVSTAGVMGYFGGHIARLYKNVPEMVSAAESIMPVAILCTFGDSFQYCLQYVIFCFVLWCWTTRAGGTRCVLHLVAYLLTILRPFTFFFFFTGT</sequence>
<comment type="similarity">
    <text evidence="1">Belongs to the multi antimicrobial extrusion (MATE) (TC 2.A.66.1) family.</text>
</comment>